<evidence type="ECO:0000259" key="1">
    <source>
        <dbReference type="Pfam" id="PF05257"/>
    </source>
</evidence>
<evidence type="ECO:0000313" key="2">
    <source>
        <dbReference type="EMBL" id="MBA0017141.1"/>
    </source>
</evidence>
<dbReference type="Pfam" id="PF05257">
    <property type="entry name" value="CHAP"/>
    <property type="match status" value="1"/>
</dbReference>
<keyword evidence="3" id="KW-1185">Reference proteome</keyword>
<gene>
    <name evidence="2" type="ORF">HZR21_08420</name>
</gene>
<feature type="domain" description="Peptidase C51" evidence="1">
    <location>
        <begin position="79"/>
        <end position="166"/>
    </location>
</feature>
<dbReference type="RefSeq" id="WP_180747270.1">
    <property type="nucleotide sequence ID" value="NZ_CBCRWQ010000015.1"/>
</dbReference>
<dbReference type="Gene3D" id="3.90.1720.10">
    <property type="entry name" value="endopeptidase domain like (from Nostoc punctiforme)"/>
    <property type="match status" value="1"/>
</dbReference>
<dbReference type="EMBL" id="JACBNY010000016">
    <property type="protein sequence ID" value="MBA0017141.1"/>
    <property type="molecule type" value="Genomic_DNA"/>
</dbReference>
<sequence>MHIITKDTPSNWITFNAPHTGQYLIYVEAKTKGGQSATYNIGWNVTTKEERINKIISKASSYGGQKGGQPFINWYGSDPVGWCTIFVTYVFNESGMGDLVPMTHLLQTYYNYFQSKGQLYSPRSTPQVGDIAIFDWPNLPWPIGPGHTTIVDYVGADGTVRTISGNTGDYVSYYYTNYKDPNKAYGLVGFGRPDY</sequence>
<reference evidence="2 3" key="1">
    <citation type="submission" date="2020-07" db="EMBL/GenBank/DDBJ databases">
        <authorList>
            <person name="Hilgarth M."/>
            <person name="Werum V."/>
            <person name="Vogel R.F."/>
        </authorList>
    </citation>
    <scope>NUCLEOTIDE SEQUENCE [LARGE SCALE GENOMIC DNA]</scope>
    <source>
        <strain evidence="2 3">DSM 28961</strain>
    </source>
</reference>
<comment type="caution">
    <text evidence="2">The sequence shown here is derived from an EMBL/GenBank/DDBJ whole genome shotgun (WGS) entry which is preliminary data.</text>
</comment>
<dbReference type="InterPro" id="IPR007921">
    <property type="entry name" value="CHAP_dom"/>
</dbReference>
<name>A0A7V8N1Y7_9LACT</name>
<dbReference type="Proteomes" id="UP000530186">
    <property type="component" value="Unassembled WGS sequence"/>
</dbReference>
<protein>
    <submittedName>
        <fullName evidence="2">CHAP domain-containing protein</fullName>
    </submittedName>
</protein>
<dbReference type="GeneID" id="303195540"/>
<dbReference type="AlphaFoldDB" id="A0A7V8N1Y7"/>
<accession>A0A7V8N1Y7</accession>
<evidence type="ECO:0000313" key="3">
    <source>
        <dbReference type="Proteomes" id="UP000530186"/>
    </source>
</evidence>
<organism evidence="2 3">
    <name type="scientific">Pseudolactococcus laudensis</name>
    <dbReference type="NCBI Taxonomy" id="1494461"/>
    <lineage>
        <taxon>Bacteria</taxon>
        <taxon>Bacillati</taxon>
        <taxon>Bacillota</taxon>
        <taxon>Bacilli</taxon>
        <taxon>Lactobacillales</taxon>
        <taxon>Streptococcaceae</taxon>
        <taxon>Pseudolactococcus</taxon>
    </lineage>
</organism>
<proteinExistence type="predicted"/>